<dbReference type="Gene3D" id="3.30.470.20">
    <property type="entry name" value="ATP-grasp fold, B domain"/>
    <property type="match status" value="1"/>
</dbReference>
<dbReference type="InterPro" id="IPR023151">
    <property type="entry name" value="PEP_util_CS"/>
</dbReference>
<evidence type="ECO:0000259" key="16">
    <source>
        <dbReference type="Pfam" id="PF00391"/>
    </source>
</evidence>
<evidence type="ECO:0000256" key="4">
    <source>
        <dbReference type="ARBA" id="ARBA00007837"/>
    </source>
</evidence>
<evidence type="ECO:0000256" key="3">
    <source>
        <dbReference type="ARBA" id="ARBA00004742"/>
    </source>
</evidence>
<evidence type="ECO:0000259" key="17">
    <source>
        <dbReference type="Pfam" id="PF01326"/>
    </source>
</evidence>
<evidence type="ECO:0000256" key="15">
    <source>
        <dbReference type="PIRNR" id="PIRNR000854"/>
    </source>
</evidence>
<dbReference type="EMBL" id="LCNT01000003">
    <property type="protein sequence ID" value="KKU61427.1"/>
    <property type="molecule type" value="Genomic_DNA"/>
</dbReference>
<dbReference type="GO" id="GO:0006094">
    <property type="term" value="P:gluconeogenesis"/>
    <property type="evidence" value="ECO:0007669"/>
    <property type="project" value="UniProtKB-UniPathway"/>
</dbReference>
<dbReference type="InterPro" id="IPR013815">
    <property type="entry name" value="ATP_grasp_subdomain_1"/>
</dbReference>
<dbReference type="SUPFAM" id="SSF52009">
    <property type="entry name" value="Phosphohistidine domain"/>
    <property type="match status" value="1"/>
</dbReference>
<evidence type="ECO:0000256" key="14">
    <source>
        <dbReference type="ARBA" id="ARBA00047700"/>
    </source>
</evidence>
<feature type="domain" description="PEP-utilising enzyme C-terminal" evidence="18">
    <location>
        <begin position="460"/>
        <end position="767"/>
    </location>
</feature>
<feature type="domain" description="Pyruvate phosphate dikinase AMP/ATP-binding" evidence="17">
    <location>
        <begin position="4"/>
        <end position="310"/>
    </location>
</feature>
<evidence type="ECO:0000256" key="12">
    <source>
        <dbReference type="ARBA" id="ARBA00022842"/>
    </source>
</evidence>
<evidence type="ECO:0000259" key="18">
    <source>
        <dbReference type="Pfam" id="PF02896"/>
    </source>
</evidence>
<dbReference type="PIRSF" id="PIRSF000854">
    <property type="entry name" value="PEP_synthase"/>
    <property type="match status" value="1"/>
</dbReference>
<reference evidence="19 20" key="1">
    <citation type="journal article" date="2015" name="Nature">
        <title>rRNA introns, odd ribosomes, and small enigmatic genomes across a large radiation of phyla.</title>
        <authorList>
            <person name="Brown C.T."/>
            <person name="Hug L.A."/>
            <person name="Thomas B.C."/>
            <person name="Sharon I."/>
            <person name="Castelle C.J."/>
            <person name="Singh A."/>
            <person name="Wilkins M.J."/>
            <person name="Williams K.H."/>
            <person name="Banfield J.F."/>
        </authorList>
    </citation>
    <scope>NUCLEOTIDE SEQUENCE [LARGE SCALE GENOMIC DNA]</scope>
</reference>
<evidence type="ECO:0000256" key="8">
    <source>
        <dbReference type="ARBA" id="ARBA00022723"/>
    </source>
</evidence>
<dbReference type="Gene3D" id="3.30.1490.20">
    <property type="entry name" value="ATP-grasp fold, A domain"/>
    <property type="match status" value="1"/>
</dbReference>
<comment type="catalytic activity">
    <reaction evidence="14 15">
        <text>pyruvate + ATP + H2O = phosphoenolpyruvate + AMP + phosphate + 2 H(+)</text>
        <dbReference type="Rhea" id="RHEA:11364"/>
        <dbReference type="ChEBI" id="CHEBI:15361"/>
        <dbReference type="ChEBI" id="CHEBI:15377"/>
        <dbReference type="ChEBI" id="CHEBI:15378"/>
        <dbReference type="ChEBI" id="CHEBI:30616"/>
        <dbReference type="ChEBI" id="CHEBI:43474"/>
        <dbReference type="ChEBI" id="CHEBI:58702"/>
        <dbReference type="ChEBI" id="CHEBI:456215"/>
        <dbReference type="EC" id="2.7.9.2"/>
    </reaction>
</comment>
<comment type="similarity">
    <text evidence="4 15">Belongs to the PEP-utilizing enzyme family.</text>
</comment>
<dbReference type="EC" id="2.7.9.2" evidence="5 15"/>
<evidence type="ECO:0000313" key="20">
    <source>
        <dbReference type="Proteomes" id="UP000033860"/>
    </source>
</evidence>
<keyword evidence="12 15" id="KW-0460">Magnesium</keyword>
<sequence>MTIESFGGKAFNLFKMAAFNKVAVPPFFVVSADLYRLLLKEDKALAQMVGRLNDGLKLPQVEELTEKIRGYFGKVTLPTAAEKEIITAYQNLDGIKPLVAVRSSATTEDLAEASFAGQQDTYLNVSGDRQLLTSVKKCLASLFTTRAVMYRRRQKVSQKRAALSVVVQKMVKPVVSGVAFSVEPTTGFARVVRIEAAFGLGEGIVQGLVTPDTFLVTKSGVMLARDMGAKEKQVVKAAGRGTKIVATSKKQARSWTLTDGQVLRLAETVKEIESYYGHFVDVEYAVDSKGKIWLLQVRPETKWQALADKNPSLIPLSQARLDAEVARKPTLTGLGVSPGAAAGRAVFLGEGESLLKVKPGNILLTKRTDPDMVPAMQVCGGVVTAVGGRTSHAAIVSRELTLPAVVGTENLGQLKRLDGQDLTIDGDTGLVYRGLLPLKKRSADIDTGNVPKTRTRVGLILADVNQAFKLSKLSENDFEVGLLRAEFILGRIGIHPKALDEFDQGKLARTAPKVSQAIKDKLVSSGFTSGKKYFVDGLASGMGAFAQAFFGRPVIYRTTDFKTNEYKAQLVGGELYEPDEDNPMLGNRGTGRYLQDENLKYLGWELEALDIARSKFEGDNLELMLPFVRTLFEAQEALKFIKAKAKTGKLKVIAMSEIPSNALIATEFIKVFDGFSLGSNDMTQLVLGTDRDNQKLAATYDEHDPAVVKAILATIFAGLKQGKKVGFCGQGVSDSVIIAGLVSIAGITSASVVPDRYLKTKELIASLEKQKIKVKDLGEWLAASFKRKYRASQSAKDALYVNVDWRGVVASALNLGGISSFAAAQKLIDKRR</sequence>
<dbReference type="PANTHER" id="PTHR43030:SF1">
    <property type="entry name" value="PHOSPHOENOLPYRUVATE SYNTHASE"/>
    <property type="match status" value="1"/>
</dbReference>
<evidence type="ECO:0000313" key="19">
    <source>
        <dbReference type="EMBL" id="KKU61427.1"/>
    </source>
</evidence>
<evidence type="ECO:0000256" key="6">
    <source>
        <dbReference type="ARBA" id="ARBA00021623"/>
    </source>
</evidence>
<accession>A0A0G1RWA5</accession>
<comment type="cofactor">
    <cofactor evidence="1 15">
        <name>Mg(2+)</name>
        <dbReference type="ChEBI" id="CHEBI:18420"/>
    </cofactor>
</comment>
<dbReference type="InterPro" id="IPR008279">
    <property type="entry name" value="PEP-util_enz_mobile_dom"/>
</dbReference>
<dbReference type="PROSITE" id="PS00742">
    <property type="entry name" value="PEP_ENZYMES_2"/>
    <property type="match status" value="1"/>
</dbReference>
<dbReference type="GO" id="GO:0046872">
    <property type="term" value="F:metal ion binding"/>
    <property type="evidence" value="ECO:0007669"/>
    <property type="project" value="UniProtKB-KW"/>
</dbReference>
<evidence type="ECO:0000256" key="11">
    <source>
        <dbReference type="ARBA" id="ARBA00022840"/>
    </source>
</evidence>
<dbReference type="Gene3D" id="3.50.30.10">
    <property type="entry name" value="Phosphohistidine domain"/>
    <property type="match status" value="1"/>
</dbReference>
<dbReference type="GO" id="GO:0005524">
    <property type="term" value="F:ATP binding"/>
    <property type="evidence" value="ECO:0007669"/>
    <property type="project" value="UniProtKB-KW"/>
</dbReference>
<dbReference type="SUPFAM" id="SSF51621">
    <property type="entry name" value="Phosphoenolpyruvate/pyruvate domain"/>
    <property type="match status" value="1"/>
</dbReference>
<gene>
    <name evidence="19" type="ORF">UX85_C0003G0086</name>
</gene>
<dbReference type="Proteomes" id="UP000033860">
    <property type="component" value="Unassembled WGS sequence"/>
</dbReference>
<keyword evidence="9 15" id="KW-0547">Nucleotide-binding</keyword>
<proteinExistence type="inferred from homology"/>
<evidence type="ECO:0000256" key="1">
    <source>
        <dbReference type="ARBA" id="ARBA00001946"/>
    </source>
</evidence>
<evidence type="ECO:0000256" key="9">
    <source>
        <dbReference type="ARBA" id="ARBA00022741"/>
    </source>
</evidence>
<keyword evidence="7 15" id="KW-0808">Transferase</keyword>
<dbReference type="InterPro" id="IPR040442">
    <property type="entry name" value="Pyrv_kinase-like_dom_sf"/>
</dbReference>
<dbReference type="Pfam" id="PF02896">
    <property type="entry name" value="PEP-utilizers_C"/>
    <property type="match status" value="1"/>
</dbReference>
<evidence type="ECO:0000256" key="2">
    <source>
        <dbReference type="ARBA" id="ARBA00002988"/>
    </source>
</evidence>
<dbReference type="InterPro" id="IPR006319">
    <property type="entry name" value="PEP_synth"/>
</dbReference>
<dbReference type="InterPro" id="IPR018274">
    <property type="entry name" value="PEP_util_AS"/>
</dbReference>
<keyword evidence="10 15" id="KW-0418">Kinase</keyword>
<evidence type="ECO:0000256" key="5">
    <source>
        <dbReference type="ARBA" id="ARBA00011996"/>
    </source>
</evidence>
<dbReference type="UniPathway" id="UPA00138"/>
<dbReference type="PANTHER" id="PTHR43030">
    <property type="entry name" value="PHOSPHOENOLPYRUVATE SYNTHASE"/>
    <property type="match status" value="1"/>
</dbReference>
<dbReference type="InterPro" id="IPR000121">
    <property type="entry name" value="PEP_util_C"/>
</dbReference>
<protein>
    <recommendedName>
        <fullName evidence="6 15">Phosphoenolpyruvate synthase</fullName>
        <shortName evidence="15">PEP synthase</shortName>
        <ecNumber evidence="5 15">2.7.9.2</ecNumber>
    </recommendedName>
    <alternativeName>
        <fullName evidence="13 15">Pyruvate, water dikinase</fullName>
    </alternativeName>
</protein>
<comment type="pathway">
    <text evidence="3 15">Carbohydrate biosynthesis; gluconeogenesis.</text>
</comment>
<dbReference type="NCBIfam" id="NF005057">
    <property type="entry name" value="PRK06464.1"/>
    <property type="match status" value="1"/>
</dbReference>
<comment type="caution">
    <text evidence="19">The sequence shown here is derived from an EMBL/GenBank/DDBJ whole genome shotgun (WGS) entry which is preliminary data.</text>
</comment>
<evidence type="ECO:0000256" key="10">
    <source>
        <dbReference type="ARBA" id="ARBA00022777"/>
    </source>
</evidence>
<dbReference type="InterPro" id="IPR015813">
    <property type="entry name" value="Pyrv/PenolPyrv_kinase-like_dom"/>
</dbReference>
<dbReference type="GO" id="GO:0008986">
    <property type="term" value="F:pyruvate, water dikinase activity"/>
    <property type="evidence" value="ECO:0007669"/>
    <property type="project" value="UniProtKB-EC"/>
</dbReference>
<name>A0A0G1RWA5_9BACT</name>
<feature type="domain" description="PEP-utilising enzyme mobile" evidence="16">
    <location>
        <begin position="358"/>
        <end position="429"/>
    </location>
</feature>
<organism evidence="19 20">
    <name type="scientific">Candidatus Beckwithbacteria bacterium GW2011_GWB1_47_15</name>
    <dbReference type="NCBI Taxonomy" id="1618371"/>
    <lineage>
        <taxon>Bacteria</taxon>
        <taxon>Candidatus Beckwithiibacteriota</taxon>
    </lineage>
</organism>
<dbReference type="Gene3D" id="3.20.20.60">
    <property type="entry name" value="Phosphoenolpyruvate-binding domains"/>
    <property type="match status" value="1"/>
</dbReference>
<evidence type="ECO:0000256" key="7">
    <source>
        <dbReference type="ARBA" id="ARBA00022679"/>
    </source>
</evidence>
<dbReference type="SUPFAM" id="SSF56059">
    <property type="entry name" value="Glutathione synthetase ATP-binding domain-like"/>
    <property type="match status" value="1"/>
</dbReference>
<dbReference type="Pfam" id="PF00391">
    <property type="entry name" value="PEP-utilizers"/>
    <property type="match status" value="1"/>
</dbReference>
<dbReference type="PATRIC" id="fig|1618371.3.peg.474"/>
<evidence type="ECO:0000256" key="13">
    <source>
        <dbReference type="ARBA" id="ARBA00033470"/>
    </source>
</evidence>
<comment type="function">
    <text evidence="2 15">Catalyzes the phosphorylation of pyruvate to phosphoenolpyruvate.</text>
</comment>
<keyword evidence="8 15" id="KW-0479">Metal-binding</keyword>
<keyword evidence="11 15" id="KW-0067">ATP-binding</keyword>
<dbReference type="InterPro" id="IPR036637">
    <property type="entry name" value="Phosphohistidine_dom_sf"/>
</dbReference>
<dbReference type="Pfam" id="PF01326">
    <property type="entry name" value="PPDK_N"/>
    <property type="match status" value="1"/>
</dbReference>
<dbReference type="PROSITE" id="PS00370">
    <property type="entry name" value="PEP_ENZYMES_PHOS_SITE"/>
    <property type="match status" value="1"/>
</dbReference>
<keyword evidence="19" id="KW-0670">Pyruvate</keyword>
<dbReference type="InterPro" id="IPR002192">
    <property type="entry name" value="PPDK_AMP/ATP-bd"/>
</dbReference>
<dbReference type="AlphaFoldDB" id="A0A0G1RWA5"/>